<dbReference type="EMBL" id="CP002830">
    <property type="protein sequence ID" value="AEI62713.1"/>
    <property type="molecule type" value="Genomic_DNA"/>
</dbReference>
<proteinExistence type="predicted"/>
<dbReference type="AlphaFoldDB" id="F8CKP8"/>
<sequence>MVVDGDWQVLHGTLVDALEDFLDPFTDDEHAAGVFHEVRNLHSLVALSHVDTSIGWIVRAKRFAMAKLIADESKAFREVVDETVLQVFAGDE</sequence>
<dbReference type="HOGENOM" id="CLU_2410160_0_0_7"/>
<dbReference type="KEGG" id="mfu:LILAB_03940"/>
<protein>
    <submittedName>
        <fullName evidence="1">Uncharacterized protein</fullName>
    </submittedName>
</protein>
<gene>
    <name evidence="1" type="ordered locus">LILAB_03940</name>
</gene>
<evidence type="ECO:0000313" key="1">
    <source>
        <dbReference type="EMBL" id="AEI62713.1"/>
    </source>
</evidence>
<accession>F8CKP8</accession>
<evidence type="ECO:0000313" key="2">
    <source>
        <dbReference type="Proteomes" id="UP000000488"/>
    </source>
</evidence>
<name>F8CKP8_MYXFH</name>
<dbReference type="Proteomes" id="UP000000488">
    <property type="component" value="Chromosome"/>
</dbReference>
<organism evidence="1 2">
    <name type="scientific">Myxococcus fulvus (strain ATCC BAA-855 / HW-1)</name>
    <dbReference type="NCBI Taxonomy" id="483219"/>
    <lineage>
        <taxon>Bacteria</taxon>
        <taxon>Pseudomonadati</taxon>
        <taxon>Myxococcota</taxon>
        <taxon>Myxococcia</taxon>
        <taxon>Myxococcales</taxon>
        <taxon>Cystobacterineae</taxon>
        <taxon>Myxococcaceae</taxon>
        <taxon>Myxococcus</taxon>
    </lineage>
</organism>
<reference evidence="1 2" key="1">
    <citation type="journal article" date="2011" name="J. Bacteriol.">
        <title>Genome sequence of the halotolerant marine bacterium Myxococcus fulvus HW-1.</title>
        <authorList>
            <person name="Li Z.F."/>
            <person name="Li X."/>
            <person name="Liu H."/>
            <person name="Liu X."/>
            <person name="Han K."/>
            <person name="Wu Z.H."/>
            <person name="Hu W."/>
            <person name="Li F.F."/>
            <person name="Li Y.Z."/>
        </authorList>
    </citation>
    <scope>NUCLEOTIDE SEQUENCE [LARGE SCALE GENOMIC DNA]</scope>
    <source>
        <strain evidence="2">ATCC BAA-855 / HW-1</strain>
    </source>
</reference>